<dbReference type="InterPro" id="IPR012349">
    <property type="entry name" value="Split_barrel_FMN-bd"/>
</dbReference>
<reference evidence="7 8" key="1">
    <citation type="submission" date="2015-09" db="EMBL/GenBank/DDBJ databases">
        <title>Host preference determinants of Valsa canker pathogens revealed by comparative genomics.</title>
        <authorList>
            <person name="Yin Z."/>
            <person name="Huang L."/>
        </authorList>
    </citation>
    <scope>NUCLEOTIDE SEQUENCE [LARGE SCALE GENOMIC DNA]</scope>
    <source>
        <strain evidence="7 8">SXYLt</strain>
    </source>
</reference>
<evidence type="ECO:0000313" key="7">
    <source>
        <dbReference type="EMBL" id="ROW17842.1"/>
    </source>
</evidence>
<keyword evidence="3" id="KW-0288">FMN</keyword>
<evidence type="ECO:0000256" key="1">
    <source>
        <dbReference type="ARBA" id="ARBA00001917"/>
    </source>
</evidence>
<dbReference type="GO" id="GO:0010181">
    <property type="term" value="F:FMN binding"/>
    <property type="evidence" value="ECO:0007669"/>
    <property type="project" value="InterPro"/>
</dbReference>
<dbReference type="PANTHER" id="PTHR33798:SF5">
    <property type="entry name" value="FLAVIN REDUCTASE LIKE DOMAIN-CONTAINING PROTEIN"/>
    <property type="match status" value="1"/>
</dbReference>
<keyword evidence="8" id="KW-1185">Reference proteome</keyword>
<protein>
    <recommendedName>
        <fullName evidence="6">Flavin reductase like domain-containing protein</fullName>
    </recommendedName>
</protein>
<sequence length="306" mass="33467">MTTTEAEIKRNPHGNFKEVEASRPDWDRDATFKYTKTANPDWKFGDGANDLPGPSPSATAGAEKKHIAIDPYGEGRSPLHNYKLLISGIVPRPVAFVSTVSKDGEKINLAPFSYFQVIGHDPPIFVLGVASGLAGAEKAKHTLHNLHETGECTISIISEHFVEAANATSIDAPYGVSEWTVSGLTPVYDTETVKAPRVKEAIFTIEGKLDSLKEFESKSKPGNKSSTLVVVEGTRFWVREDALNEEKSLIDPNVLRPIYRVGGITYGRILDGIEIPRPAYGKDLTAEEYQKLEAEREAKDGSNGKV</sequence>
<dbReference type="PANTHER" id="PTHR33798">
    <property type="entry name" value="FLAVOPROTEIN OXYGENASE"/>
    <property type="match status" value="1"/>
</dbReference>
<accession>A0A423XN31</accession>
<evidence type="ECO:0000256" key="5">
    <source>
        <dbReference type="SAM" id="MobiDB-lite"/>
    </source>
</evidence>
<feature type="region of interest" description="Disordered" evidence="5">
    <location>
        <begin position="1"/>
        <end position="22"/>
    </location>
</feature>
<dbReference type="Proteomes" id="UP000285146">
    <property type="component" value="Unassembled WGS sequence"/>
</dbReference>
<evidence type="ECO:0000259" key="6">
    <source>
        <dbReference type="SMART" id="SM00903"/>
    </source>
</evidence>
<evidence type="ECO:0000313" key="8">
    <source>
        <dbReference type="Proteomes" id="UP000285146"/>
    </source>
</evidence>
<dbReference type="EMBL" id="LKEB01000002">
    <property type="protein sequence ID" value="ROW17842.1"/>
    <property type="molecule type" value="Genomic_DNA"/>
</dbReference>
<dbReference type="Gene3D" id="2.30.110.10">
    <property type="entry name" value="Electron Transport, Fmn-binding Protein, Chain A"/>
    <property type="match status" value="1"/>
</dbReference>
<keyword evidence="2" id="KW-0285">Flavoprotein</keyword>
<name>A0A423XN31_9PEZI</name>
<evidence type="ECO:0000256" key="2">
    <source>
        <dbReference type="ARBA" id="ARBA00022630"/>
    </source>
</evidence>
<dbReference type="InParanoid" id="A0A423XN31"/>
<organism evidence="7 8">
    <name type="scientific">Cytospora leucostoma</name>
    <dbReference type="NCBI Taxonomy" id="1230097"/>
    <lineage>
        <taxon>Eukaryota</taxon>
        <taxon>Fungi</taxon>
        <taxon>Dikarya</taxon>
        <taxon>Ascomycota</taxon>
        <taxon>Pezizomycotina</taxon>
        <taxon>Sordariomycetes</taxon>
        <taxon>Sordariomycetidae</taxon>
        <taxon>Diaporthales</taxon>
        <taxon>Cytosporaceae</taxon>
        <taxon>Cytospora</taxon>
    </lineage>
</organism>
<dbReference type="AlphaFoldDB" id="A0A423XN31"/>
<dbReference type="SMART" id="SM00903">
    <property type="entry name" value="Flavin_Reduct"/>
    <property type="match status" value="1"/>
</dbReference>
<dbReference type="SUPFAM" id="SSF50475">
    <property type="entry name" value="FMN-binding split barrel"/>
    <property type="match status" value="1"/>
</dbReference>
<evidence type="ECO:0000256" key="3">
    <source>
        <dbReference type="ARBA" id="ARBA00022643"/>
    </source>
</evidence>
<dbReference type="InterPro" id="IPR002563">
    <property type="entry name" value="Flavin_Rdtase-like_dom"/>
</dbReference>
<feature type="domain" description="Flavin reductase like" evidence="6">
    <location>
        <begin position="87"/>
        <end position="251"/>
    </location>
</feature>
<comment type="similarity">
    <text evidence="4">Belongs to the flavoredoxin family.</text>
</comment>
<gene>
    <name evidence="7" type="ORF">VPNG_00827</name>
</gene>
<evidence type="ECO:0000256" key="4">
    <source>
        <dbReference type="ARBA" id="ARBA00038054"/>
    </source>
</evidence>
<dbReference type="Pfam" id="PF01613">
    <property type="entry name" value="Flavin_Reduct"/>
    <property type="match status" value="1"/>
</dbReference>
<comment type="caution">
    <text evidence="7">The sequence shown here is derived from an EMBL/GenBank/DDBJ whole genome shotgun (WGS) entry which is preliminary data.</text>
</comment>
<proteinExistence type="inferred from homology"/>
<dbReference type="OrthoDB" id="10250990at2759"/>
<comment type="cofactor">
    <cofactor evidence="1">
        <name>FMN</name>
        <dbReference type="ChEBI" id="CHEBI:58210"/>
    </cofactor>
</comment>